<accession>A0A179SK84</accession>
<proteinExistence type="inferred from homology"/>
<evidence type="ECO:0000256" key="1">
    <source>
        <dbReference type="ARBA" id="ARBA00005250"/>
    </source>
</evidence>
<feature type="signal peptide" evidence="2">
    <location>
        <begin position="1"/>
        <end position="19"/>
    </location>
</feature>
<keyword evidence="4" id="KW-0378">Hydrolase</keyword>
<dbReference type="RefSeq" id="WP_048436473.1">
    <property type="nucleotide sequence ID" value="NZ_LWHQ01000007.1"/>
</dbReference>
<dbReference type="SMART" id="SM00849">
    <property type="entry name" value="Lactamase_B"/>
    <property type="match status" value="1"/>
</dbReference>
<sequence length="322" mass="33547">MRRAVALALALSLASPVPARPDAPARAADAPGPAGVSDAAPLPMQEVAPGVFVYAAPYALAGRGNAGAIANVGFVIGRDAVAVIDTGGSLAAGRRLLAALRQRTALPVRYVINTHVHPDHVLGNAAFAGEGTTFVGHRALPEALAARAGDYLRANADLVGPDFAGTRIVPPTLLVSTRLDLDLGGRALHLEAWPTAHTNSDLTVRDGETDTWFLGDLLFVGHVPALDGRLSGWIAVLRALAARPAARVVPGHGPAAVAWPAAAAAIDRYLTTLQAQVRAMVRDGAPIEEAGRAVHDEAGDWALFDDFNARNATTAYHELEWE</sequence>
<reference evidence="4 5" key="1">
    <citation type="submission" date="2016-04" db="EMBL/GenBank/DDBJ databases">
        <authorList>
            <person name="Evans L.H."/>
            <person name="Alamgir A."/>
            <person name="Owens N."/>
            <person name="Weber N.D."/>
            <person name="Virtaneva K."/>
            <person name="Barbian K."/>
            <person name="Babar A."/>
            <person name="Rosenke K."/>
        </authorList>
    </citation>
    <scope>NUCLEOTIDE SEQUENCE [LARGE SCALE GENOMIC DNA]</scope>
    <source>
        <strain evidence="4 5">PMB02</strain>
    </source>
</reference>
<evidence type="ECO:0000313" key="4">
    <source>
        <dbReference type="EMBL" id="OAS26964.1"/>
    </source>
</evidence>
<evidence type="ECO:0000313" key="5">
    <source>
        <dbReference type="Proteomes" id="UP000078316"/>
    </source>
</evidence>
<dbReference type="Proteomes" id="UP000078316">
    <property type="component" value="Unassembled WGS sequence"/>
</dbReference>
<evidence type="ECO:0000259" key="3">
    <source>
        <dbReference type="SMART" id="SM00849"/>
    </source>
</evidence>
<dbReference type="InterPro" id="IPR030829">
    <property type="entry name" value="SoxH-rel_PQQ_2"/>
</dbReference>
<feature type="chain" id="PRO_5008106169" evidence="2">
    <location>
        <begin position="20"/>
        <end position="322"/>
    </location>
</feature>
<dbReference type="NCBIfam" id="TIGR04559">
    <property type="entry name" value="SoxH_rel_PQQ_2"/>
    <property type="match status" value="1"/>
</dbReference>
<dbReference type="AlphaFoldDB" id="A0A179SK84"/>
<feature type="domain" description="Metallo-beta-lactamase" evidence="3">
    <location>
        <begin position="69"/>
        <end position="252"/>
    </location>
</feature>
<dbReference type="PANTHER" id="PTHR42951">
    <property type="entry name" value="METALLO-BETA-LACTAMASE DOMAIN-CONTAINING"/>
    <property type="match status" value="1"/>
</dbReference>
<dbReference type="InterPro" id="IPR036866">
    <property type="entry name" value="RibonucZ/Hydroxyglut_hydro"/>
</dbReference>
<organism evidence="4 5">
    <name type="scientific">Methylobacterium platani</name>
    <dbReference type="NCBI Taxonomy" id="427683"/>
    <lineage>
        <taxon>Bacteria</taxon>
        <taxon>Pseudomonadati</taxon>
        <taxon>Pseudomonadota</taxon>
        <taxon>Alphaproteobacteria</taxon>
        <taxon>Hyphomicrobiales</taxon>
        <taxon>Methylobacteriaceae</taxon>
        <taxon>Methylobacterium</taxon>
    </lineage>
</organism>
<dbReference type="Gene3D" id="3.60.15.10">
    <property type="entry name" value="Ribonuclease Z/Hydroxyacylglutathione hydrolase-like"/>
    <property type="match status" value="1"/>
</dbReference>
<protein>
    <submittedName>
        <fullName evidence="4">MBL fold metallo-hydrolase</fullName>
    </submittedName>
</protein>
<keyword evidence="2" id="KW-0732">Signal</keyword>
<dbReference type="EMBL" id="LWHQ01000007">
    <property type="protein sequence ID" value="OAS26964.1"/>
    <property type="molecule type" value="Genomic_DNA"/>
</dbReference>
<name>A0A179SK84_9HYPH</name>
<dbReference type="PANTHER" id="PTHR42951:SF4">
    <property type="entry name" value="ACYL-COENZYME A THIOESTERASE MBLAC2"/>
    <property type="match status" value="1"/>
</dbReference>
<dbReference type="InterPro" id="IPR001279">
    <property type="entry name" value="Metallo-B-lactamas"/>
</dbReference>
<comment type="caution">
    <text evidence="4">The sequence shown here is derived from an EMBL/GenBank/DDBJ whole genome shotgun (WGS) entry which is preliminary data.</text>
</comment>
<dbReference type="SUPFAM" id="SSF56281">
    <property type="entry name" value="Metallo-hydrolase/oxidoreductase"/>
    <property type="match status" value="1"/>
</dbReference>
<dbReference type="STRING" id="427683.A5481_03075"/>
<evidence type="ECO:0000256" key="2">
    <source>
        <dbReference type="SAM" id="SignalP"/>
    </source>
</evidence>
<dbReference type="OrthoDB" id="420651at2"/>
<dbReference type="CDD" id="cd16282">
    <property type="entry name" value="metallo-hydrolase-like_MBL-fold"/>
    <property type="match status" value="1"/>
</dbReference>
<comment type="similarity">
    <text evidence="1">Belongs to the metallo-beta-lactamase superfamily. Class-B beta-lactamase family.</text>
</comment>
<dbReference type="GO" id="GO:0017001">
    <property type="term" value="P:antibiotic catabolic process"/>
    <property type="evidence" value="ECO:0007669"/>
    <property type="project" value="UniProtKB-ARBA"/>
</dbReference>
<dbReference type="InterPro" id="IPR050855">
    <property type="entry name" value="NDM-1-like"/>
</dbReference>
<dbReference type="Pfam" id="PF00753">
    <property type="entry name" value="Lactamase_B"/>
    <property type="match status" value="1"/>
</dbReference>
<gene>
    <name evidence="4" type="ORF">A5481_03075</name>
</gene>
<dbReference type="GO" id="GO:0016787">
    <property type="term" value="F:hydrolase activity"/>
    <property type="evidence" value="ECO:0007669"/>
    <property type="project" value="UniProtKB-KW"/>
</dbReference>